<evidence type="ECO:0000256" key="3">
    <source>
        <dbReference type="ARBA" id="ARBA00022519"/>
    </source>
</evidence>
<keyword evidence="5" id="KW-0472">Membrane</keyword>
<keyword evidence="3" id="KW-0997">Cell inner membrane</keyword>
<protein>
    <submittedName>
        <fullName evidence="8">Phosphatidylinositol mannoside acyltransferase</fullName>
    </submittedName>
</protein>
<evidence type="ECO:0000256" key="2">
    <source>
        <dbReference type="ARBA" id="ARBA00022475"/>
    </source>
</evidence>
<dbReference type="CDD" id="cd07984">
    <property type="entry name" value="LPLAT_LABLAT-like"/>
    <property type="match status" value="1"/>
</dbReference>
<keyword evidence="2" id="KW-1003">Cell membrane</keyword>
<dbReference type="Pfam" id="PF03279">
    <property type="entry name" value="Lip_A_acyltrans"/>
    <property type="match status" value="1"/>
</dbReference>
<dbReference type="PANTHER" id="PTHR30606">
    <property type="entry name" value="LIPID A BIOSYNTHESIS LAUROYL ACYLTRANSFERASE"/>
    <property type="match status" value="1"/>
</dbReference>
<gene>
    <name evidence="8" type="ORF">ACH47X_16650</name>
</gene>
<dbReference type="Proteomes" id="UP001611580">
    <property type="component" value="Unassembled WGS sequence"/>
</dbReference>
<evidence type="ECO:0000256" key="7">
    <source>
        <dbReference type="SAM" id="MobiDB-lite"/>
    </source>
</evidence>
<organism evidence="8 9">
    <name type="scientific">Promicromonospora kroppenstedtii</name>
    <dbReference type="NCBI Taxonomy" id="440482"/>
    <lineage>
        <taxon>Bacteria</taxon>
        <taxon>Bacillati</taxon>
        <taxon>Actinomycetota</taxon>
        <taxon>Actinomycetes</taxon>
        <taxon>Micrococcales</taxon>
        <taxon>Promicromonosporaceae</taxon>
        <taxon>Promicromonospora</taxon>
    </lineage>
</organism>
<sequence length="330" mass="36371">MDVAKAYTFAWRNAVKIPEPVLRGLFTVVADVTWLRRGKGVRRMEGNYARVRPDLDAAAVRRLSRAGMRSYMRYFREAFTLQGVTAEQLRARVRLEGYDEHVRPVIDDGGAVSLALGHLGNWDLAGAYASQNLAGVLTVAERLKPDELFEQFVRFRGSLGIDVLALGEGDVLGALVRGAKEGGRLIPLLSDRDLTSTGIEVDLAGHRARVAAGPALLGLAAGVPVHAVGITYERLSGPRRRSAGTPWGIVIRFHPPLPEPDPGLPRAEQARVLTQGWVDQLAETITEHTHDWHMLQRVFVADLGPARQRQAQRRAAEERETQRRGAQEHG</sequence>
<dbReference type="GO" id="GO:0016746">
    <property type="term" value="F:acyltransferase activity"/>
    <property type="evidence" value="ECO:0007669"/>
    <property type="project" value="UniProtKB-KW"/>
</dbReference>
<dbReference type="PANTHER" id="PTHR30606:SF10">
    <property type="entry name" value="PHOSPHATIDYLINOSITOL MANNOSIDE ACYLTRANSFERASE"/>
    <property type="match status" value="1"/>
</dbReference>
<dbReference type="RefSeq" id="WP_397405683.1">
    <property type="nucleotide sequence ID" value="NZ_JBIRYI010000010.1"/>
</dbReference>
<dbReference type="InterPro" id="IPR004960">
    <property type="entry name" value="LipA_acyltrans"/>
</dbReference>
<evidence type="ECO:0000256" key="5">
    <source>
        <dbReference type="ARBA" id="ARBA00023136"/>
    </source>
</evidence>
<comment type="caution">
    <text evidence="8">The sequence shown here is derived from an EMBL/GenBank/DDBJ whole genome shotgun (WGS) entry which is preliminary data.</text>
</comment>
<evidence type="ECO:0000313" key="9">
    <source>
        <dbReference type="Proteomes" id="UP001611580"/>
    </source>
</evidence>
<evidence type="ECO:0000256" key="6">
    <source>
        <dbReference type="ARBA" id="ARBA00023315"/>
    </source>
</evidence>
<accession>A0ABW7XMQ5</accession>
<keyword evidence="9" id="KW-1185">Reference proteome</keyword>
<feature type="compositionally biased region" description="Basic and acidic residues" evidence="7">
    <location>
        <begin position="314"/>
        <end position="330"/>
    </location>
</feature>
<feature type="region of interest" description="Disordered" evidence="7">
    <location>
        <begin position="306"/>
        <end position="330"/>
    </location>
</feature>
<dbReference type="NCBIfam" id="NF005919">
    <property type="entry name" value="PRK07920.1"/>
    <property type="match status" value="1"/>
</dbReference>
<comment type="subcellular location">
    <subcellularLocation>
        <location evidence="1">Cell inner membrane</location>
    </subcellularLocation>
</comment>
<proteinExistence type="predicted"/>
<evidence type="ECO:0000256" key="1">
    <source>
        <dbReference type="ARBA" id="ARBA00004533"/>
    </source>
</evidence>
<evidence type="ECO:0000256" key="4">
    <source>
        <dbReference type="ARBA" id="ARBA00022679"/>
    </source>
</evidence>
<dbReference type="EMBL" id="JBIRYI010000010">
    <property type="protein sequence ID" value="MFI2488539.1"/>
    <property type="molecule type" value="Genomic_DNA"/>
</dbReference>
<evidence type="ECO:0000313" key="8">
    <source>
        <dbReference type="EMBL" id="MFI2488539.1"/>
    </source>
</evidence>
<name>A0ABW7XMQ5_9MICO</name>
<reference evidence="8 9" key="1">
    <citation type="submission" date="2024-10" db="EMBL/GenBank/DDBJ databases">
        <title>The Natural Products Discovery Center: Release of the First 8490 Sequenced Strains for Exploring Actinobacteria Biosynthetic Diversity.</title>
        <authorList>
            <person name="Kalkreuter E."/>
            <person name="Kautsar S.A."/>
            <person name="Yang D."/>
            <person name="Bader C.D."/>
            <person name="Teijaro C.N."/>
            <person name="Fluegel L."/>
            <person name="Davis C.M."/>
            <person name="Simpson J.R."/>
            <person name="Lauterbach L."/>
            <person name="Steele A.D."/>
            <person name="Gui C."/>
            <person name="Meng S."/>
            <person name="Li G."/>
            <person name="Viehrig K."/>
            <person name="Ye F."/>
            <person name="Su P."/>
            <person name="Kiefer A.F."/>
            <person name="Nichols A."/>
            <person name="Cepeda A.J."/>
            <person name="Yan W."/>
            <person name="Fan B."/>
            <person name="Jiang Y."/>
            <person name="Adhikari A."/>
            <person name="Zheng C.-J."/>
            <person name="Schuster L."/>
            <person name="Cowan T.M."/>
            <person name="Smanski M.J."/>
            <person name="Chevrette M.G."/>
            <person name="De Carvalho L.P.S."/>
            <person name="Shen B."/>
        </authorList>
    </citation>
    <scope>NUCLEOTIDE SEQUENCE [LARGE SCALE GENOMIC DNA]</scope>
    <source>
        <strain evidence="8 9">NPDC019481</strain>
    </source>
</reference>
<keyword evidence="6 8" id="KW-0012">Acyltransferase</keyword>
<keyword evidence="4" id="KW-0808">Transferase</keyword>